<sequence>MRREITRLRTRISELKWFGHVKRRLVGNTIMRQMLKAKGVEENLGRLGNRFYENTWST</sequence>
<dbReference type="Proteomes" id="UP000290289">
    <property type="component" value="Chromosome 12"/>
</dbReference>
<proteinExistence type="predicted"/>
<dbReference type="EMBL" id="RDQH01000338">
    <property type="protein sequence ID" value="RXH80925.1"/>
    <property type="molecule type" value="Genomic_DNA"/>
</dbReference>
<protein>
    <submittedName>
        <fullName evidence="1">Uncharacterized protein</fullName>
    </submittedName>
</protein>
<dbReference type="AlphaFoldDB" id="A0A498IFM4"/>
<evidence type="ECO:0000313" key="2">
    <source>
        <dbReference type="Proteomes" id="UP000290289"/>
    </source>
</evidence>
<name>A0A498IFM4_MALDO</name>
<evidence type="ECO:0000313" key="1">
    <source>
        <dbReference type="EMBL" id="RXH80925.1"/>
    </source>
</evidence>
<comment type="caution">
    <text evidence="1">The sequence shown here is derived from an EMBL/GenBank/DDBJ whole genome shotgun (WGS) entry which is preliminary data.</text>
</comment>
<reference evidence="1 2" key="1">
    <citation type="submission" date="2018-10" db="EMBL/GenBank/DDBJ databases">
        <title>A high-quality apple genome assembly.</title>
        <authorList>
            <person name="Hu J."/>
        </authorList>
    </citation>
    <scope>NUCLEOTIDE SEQUENCE [LARGE SCALE GENOMIC DNA]</scope>
    <source>
        <strain evidence="2">cv. HFTH1</strain>
        <tissue evidence="1">Young leaf</tissue>
    </source>
</reference>
<organism evidence="1 2">
    <name type="scientific">Malus domestica</name>
    <name type="common">Apple</name>
    <name type="synonym">Pyrus malus</name>
    <dbReference type="NCBI Taxonomy" id="3750"/>
    <lineage>
        <taxon>Eukaryota</taxon>
        <taxon>Viridiplantae</taxon>
        <taxon>Streptophyta</taxon>
        <taxon>Embryophyta</taxon>
        <taxon>Tracheophyta</taxon>
        <taxon>Spermatophyta</taxon>
        <taxon>Magnoliopsida</taxon>
        <taxon>eudicotyledons</taxon>
        <taxon>Gunneridae</taxon>
        <taxon>Pentapetalae</taxon>
        <taxon>rosids</taxon>
        <taxon>fabids</taxon>
        <taxon>Rosales</taxon>
        <taxon>Rosaceae</taxon>
        <taxon>Amygdaloideae</taxon>
        <taxon>Maleae</taxon>
        <taxon>Malus</taxon>
    </lineage>
</organism>
<keyword evidence="2" id="KW-1185">Reference proteome</keyword>
<gene>
    <name evidence="1" type="ORF">DVH24_004839</name>
</gene>
<accession>A0A498IFM4</accession>